<evidence type="ECO:0000256" key="11">
    <source>
        <dbReference type="ARBA" id="ARBA00029766"/>
    </source>
</evidence>
<name>A0ABU3EL16_9RHOB</name>
<feature type="domain" description="7,8-dihydro-6-hydroxymethylpterin-pyrophosphokinase" evidence="13">
    <location>
        <begin position="14"/>
        <end position="166"/>
    </location>
</feature>
<comment type="caution">
    <text evidence="14">The sequence shown here is derived from an EMBL/GenBank/DDBJ whole genome shotgun (WGS) entry which is preliminary data.</text>
</comment>
<proteinExistence type="inferred from homology"/>
<gene>
    <name evidence="14" type="primary">folK</name>
    <name evidence="14" type="ORF">RM190_21715</name>
</gene>
<evidence type="ECO:0000313" key="15">
    <source>
        <dbReference type="Proteomes" id="UP001251085"/>
    </source>
</evidence>
<evidence type="ECO:0000256" key="6">
    <source>
        <dbReference type="ARBA" id="ARBA00022741"/>
    </source>
</evidence>
<evidence type="ECO:0000259" key="13">
    <source>
        <dbReference type="Pfam" id="PF01288"/>
    </source>
</evidence>
<dbReference type="RefSeq" id="WP_311761577.1">
    <property type="nucleotide sequence ID" value="NZ_JAVRQI010000024.1"/>
</dbReference>
<dbReference type="EC" id="2.7.6.3" evidence="3"/>
<dbReference type="GO" id="GO:0003848">
    <property type="term" value="F:2-amino-4-hydroxy-6-hydroxymethyldihydropteridine diphosphokinase activity"/>
    <property type="evidence" value="ECO:0007669"/>
    <property type="project" value="UniProtKB-EC"/>
</dbReference>
<dbReference type="CDD" id="cd00483">
    <property type="entry name" value="HPPK"/>
    <property type="match status" value="1"/>
</dbReference>
<evidence type="ECO:0000256" key="10">
    <source>
        <dbReference type="ARBA" id="ARBA00029409"/>
    </source>
</evidence>
<protein>
    <recommendedName>
        <fullName evidence="4">2-amino-4-hydroxy-6-hydroxymethyldihydropteridine pyrophosphokinase</fullName>
        <ecNumber evidence="3">2.7.6.3</ecNumber>
    </recommendedName>
    <alternativeName>
        <fullName evidence="11">6-hydroxymethyl-7,8-dihydropterin pyrophosphokinase</fullName>
    </alternativeName>
    <alternativeName>
        <fullName evidence="12">7,8-dihydro-6-hydroxymethylpterin-pyrophosphokinase</fullName>
    </alternativeName>
</protein>
<keyword evidence="6" id="KW-0547">Nucleotide-binding</keyword>
<evidence type="ECO:0000256" key="12">
    <source>
        <dbReference type="ARBA" id="ARBA00033413"/>
    </source>
</evidence>
<dbReference type="Proteomes" id="UP001251085">
    <property type="component" value="Unassembled WGS sequence"/>
</dbReference>
<keyword evidence="5 14" id="KW-0808">Transferase</keyword>
<dbReference type="InterPro" id="IPR035907">
    <property type="entry name" value="Hppk_sf"/>
</dbReference>
<sequence length="197" mass="21183">MTQNRLPSANLALVAIGGNLPSLAGPPEATIRAAVEQIIQLPGVVLSSLSRFWKTPAFPAGSGPDYVNAALSLQTVNSPDELLSALHRIEHDLGRVREGARWQARGIDLDLIAYGDLVLPDLATHDAWRGLPPERQAETAPETLILPHARMQDRGFVLVPLAEVAPGWRHPRLGRSVAEMLAALPADARADIRALTT</sequence>
<evidence type="ECO:0000256" key="7">
    <source>
        <dbReference type="ARBA" id="ARBA00022777"/>
    </source>
</evidence>
<comment type="similarity">
    <text evidence="2">Belongs to the HPPK family.</text>
</comment>
<dbReference type="Pfam" id="PF01288">
    <property type="entry name" value="HPPK"/>
    <property type="match status" value="1"/>
</dbReference>
<dbReference type="SUPFAM" id="SSF55083">
    <property type="entry name" value="6-hydroxymethyl-7,8-dihydropterin pyrophosphokinase, HPPK"/>
    <property type="match status" value="1"/>
</dbReference>
<reference evidence="15" key="1">
    <citation type="submission" date="2023-07" db="EMBL/GenBank/DDBJ databases">
        <title>Characterization of two Paracoccaceae strains isolated from Phycosphere and proposal of Xinfangfangia lacusdiani sp. nov.</title>
        <authorList>
            <person name="Deng Y."/>
            <person name="Zhang Y.Q."/>
        </authorList>
    </citation>
    <scope>NUCLEOTIDE SEQUENCE [LARGE SCALE GENOMIC DNA]</scope>
    <source>
        <strain evidence="15">CPCC 101403</strain>
    </source>
</reference>
<comment type="function">
    <text evidence="10">Catalyzes the transfer of pyrophosphate from adenosine triphosphate (ATP) to 6-hydroxymethyl-7,8-dihydropterin, an enzymatic step in folate biosynthesis pathway.</text>
</comment>
<evidence type="ECO:0000256" key="1">
    <source>
        <dbReference type="ARBA" id="ARBA00005051"/>
    </source>
</evidence>
<evidence type="ECO:0000256" key="5">
    <source>
        <dbReference type="ARBA" id="ARBA00022679"/>
    </source>
</evidence>
<evidence type="ECO:0000256" key="4">
    <source>
        <dbReference type="ARBA" id="ARBA00016218"/>
    </source>
</evidence>
<dbReference type="Gene3D" id="3.30.70.560">
    <property type="entry name" value="7,8-Dihydro-6-hydroxymethylpterin-pyrophosphokinase HPPK"/>
    <property type="match status" value="1"/>
</dbReference>
<keyword evidence="15" id="KW-1185">Reference proteome</keyword>
<keyword evidence="7" id="KW-0418">Kinase</keyword>
<evidence type="ECO:0000313" key="14">
    <source>
        <dbReference type="EMBL" id="MDT1064492.1"/>
    </source>
</evidence>
<accession>A0ABU3EL16</accession>
<dbReference type="InterPro" id="IPR000550">
    <property type="entry name" value="Hppk"/>
</dbReference>
<organism evidence="14 15">
    <name type="scientific">Paracoccus broussonetiae</name>
    <dbReference type="NCBI Taxonomy" id="3075834"/>
    <lineage>
        <taxon>Bacteria</taxon>
        <taxon>Pseudomonadati</taxon>
        <taxon>Pseudomonadota</taxon>
        <taxon>Alphaproteobacteria</taxon>
        <taxon>Rhodobacterales</taxon>
        <taxon>Paracoccaceae</taxon>
        <taxon>Paracoccus</taxon>
    </lineage>
</organism>
<dbReference type="NCBIfam" id="TIGR01498">
    <property type="entry name" value="folK"/>
    <property type="match status" value="1"/>
</dbReference>
<evidence type="ECO:0000256" key="8">
    <source>
        <dbReference type="ARBA" id="ARBA00022840"/>
    </source>
</evidence>
<comment type="pathway">
    <text evidence="1">Cofactor biosynthesis; tetrahydrofolate biosynthesis; 2-amino-4-hydroxy-6-hydroxymethyl-7,8-dihydropteridine diphosphate from 7,8-dihydroneopterin triphosphate: step 4/4.</text>
</comment>
<keyword evidence="9" id="KW-0289">Folate biosynthesis</keyword>
<dbReference type="PANTHER" id="PTHR43071:SF1">
    <property type="entry name" value="2-AMINO-4-HYDROXY-6-HYDROXYMETHYLDIHYDROPTERIDINE PYROPHOSPHOKINASE"/>
    <property type="match status" value="1"/>
</dbReference>
<evidence type="ECO:0000256" key="3">
    <source>
        <dbReference type="ARBA" id="ARBA00013253"/>
    </source>
</evidence>
<keyword evidence="8" id="KW-0067">ATP-binding</keyword>
<dbReference type="PANTHER" id="PTHR43071">
    <property type="entry name" value="2-AMINO-4-HYDROXY-6-HYDROXYMETHYLDIHYDROPTERIDINE PYROPHOSPHOKINASE"/>
    <property type="match status" value="1"/>
</dbReference>
<evidence type="ECO:0000256" key="2">
    <source>
        <dbReference type="ARBA" id="ARBA00005810"/>
    </source>
</evidence>
<dbReference type="EMBL" id="JAVRQI010000024">
    <property type="protein sequence ID" value="MDT1064492.1"/>
    <property type="molecule type" value="Genomic_DNA"/>
</dbReference>
<evidence type="ECO:0000256" key="9">
    <source>
        <dbReference type="ARBA" id="ARBA00022909"/>
    </source>
</evidence>